<comment type="caution">
    <text evidence="2">Lacks conserved residue(s) required for the propagation of feature annotation.</text>
</comment>
<feature type="compositionally biased region" description="Polar residues" evidence="3">
    <location>
        <begin position="100"/>
        <end position="140"/>
    </location>
</feature>
<dbReference type="Proteomes" id="UP001208570">
    <property type="component" value="Unassembled WGS sequence"/>
</dbReference>
<protein>
    <recommendedName>
        <fullName evidence="4">SRCR domain-containing protein</fullName>
    </recommendedName>
</protein>
<evidence type="ECO:0000256" key="2">
    <source>
        <dbReference type="PROSITE-ProRule" id="PRU00196"/>
    </source>
</evidence>
<dbReference type="Gene3D" id="3.10.250.10">
    <property type="entry name" value="SRCR-like domain"/>
    <property type="match status" value="1"/>
</dbReference>
<dbReference type="EMBL" id="JAODUP010001244">
    <property type="protein sequence ID" value="KAK2140799.1"/>
    <property type="molecule type" value="Genomic_DNA"/>
</dbReference>
<dbReference type="SUPFAM" id="SSF56487">
    <property type="entry name" value="SRCR-like"/>
    <property type="match status" value="1"/>
</dbReference>
<reference evidence="5" key="1">
    <citation type="journal article" date="2023" name="Mol. Biol. Evol.">
        <title>Third-Generation Sequencing Reveals the Adaptive Role of the Epigenome in Three Deep-Sea Polychaetes.</title>
        <authorList>
            <person name="Perez M."/>
            <person name="Aroh O."/>
            <person name="Sun Y."/>
            <person name="Lan Y."/>
            <person name="Juniper S.K."/>
            <person name="Young C.R."/>
            <person name="Angers B."/>
            <person name="Qian P.Y."/>
        </authorList>
    </citation>
    <scope>NUCLEOTIDE SEQUENCE</scope>
    <source>
        <strain evidence="5">P08H-3</strain>
    </source>
</reference>
<sequence>MSFLLVGENDFTVEGGGLFTFEVYENEIWIEAGDLIGLFAEDGAILPYSVAATECPLRTLYRTAGRRPTAGHVYKFHDVTSDLCRVYSVQAEVEMARLQTTESHTSGYGSDTSTADATPETSSRQATPLTGPNGKSLSTAKHQHTRPRPTRKPWVNQATRFYNCMPLPHFGRCDAFYKYRLFSLPSDVMLLNGRRPSEGIVLIRSPELDIWSTMCDEGWNDHSARVVCRRLGYKGNNLRTSPPTSIYSDSIFYDPSL</sequence>
<feature type="compositionally biased region" description="Basic residues" evidence="3">
    <location>
        <begin position="141"/>
        <end position="151"/>
    </location>
</feature>
<feature type="region of interest" description="Disordered" evidence="3">
    <location>
        <begin position="100"/>
        <end position="151"/>
    </location>
</feature>
<comment type="caution">
    <text evidence="5">The sequence shown here is derived from an EMBL/GenBank/DDBJ whole genome shotgun (WGS) entry which is preliminary data.</text>
</comment>
<keyword evidence="1" id="KW-1015">Disulfide bond</keyword>
<evidence type="ECO:0000313" key="6">
    <source>
        <dbReference type="Proteomes" id="UP001208570"/>
    </source>
</evidence>
<dbReference type="GO" id="GO:0016020">
    <property type="term" value="C:membrane"/>
    <property type="evidence" value="ECO:0007669"/>
    <property type="project" value="InterPro"/>
</dbReference>
<proteinExistence type="predicted"/>
<evidence type="ECO:0000256" key="1">
    <source>
        <dbReference type="ARBA" id="ARBA00023157"/>
    </source>
</evidence>
<name>A0AAD9MRX4_9ANNE</name>
<organism evidence="5 6">
    <name type="scientific">Paralvinella palmiformis</name>
    <dbReference type="NCBI Taxonomy" id="53620"/>
    <lineage>
        <taxon>Eukaryota</taxon>
        <taxon>Metazoa</taxon>
        <taxon>Spiralia</taxon>
        <taxon>Lophotrochozoa</taxon>
        <taxon>Annelida</taxon>
        <taxon>Polychaeta</taxon>
        <taxon>Sedentaria</taxon>
        <taxon>Canalipalpata</taxon>
        <taxon>Terebellida</taxon>
        <taxon>Terebelliformia</taxon>
        <taxon>Alvinellidae</taxon>
        <taxon>Paralvinella</taxon>
    </lineage>
</organism>
<dbReference type="PROSITE" id="PS50287">
    <property type="entry name" value="SRCR_2"/>
    <property type="match status" value="1"/>
</dbReference>
<feature type="domain" description="SRCR" evidence="4">
    <location>
        <begin position="188"/>
        <end position="232"/>
    </location>
</feature>
<evidence type="ECO:0000313" key="5">
    <source>
        <dbReference type="EMBL" id="KAK2140799.1"/>
    </source>
</evidence>
<dbReference type="InterPro" id="IPR001190">
    <property type="entry name" value="SRCR"/>
</dbReference>
<gene>
    <name evidence="5" type="ORF">LSH36_1245g00018</name>
</gene>
<dbReference type="Pfam" id="PF00530">
    <property type="entry name" value="SRCR"/>
    <property type="match status" value="1"/>
</dbReference>
<evidence type="ECO:0000256" key="3">
    <source>
        <dbReference type="SAM" id="MobiDB-lite"/>
    </source>
</evidence>
<dbReference type="InterPro" id="IPR036772">
    <property type="entry name" value="SRCR-like_dom_sf"/>
</dbReference>
<dbReference type="AlphaFoldDB" id="A0AAD9MRX4"/>
<accession>A0AAD9MRX4</accession>
<keyword evidence="6" id="KW-1185">Reference proteome</keyword>
<evidence type="ECO:0000259" key="4">
    <source>
        <dbReference type="PROSITE" id="PS50287"/>
    </source>
</evidence>